<comment type="caution">
    <text evidence="1">The sequence shown here is derived from an EMBL/GenBank/DDBJ whole genome shotgun (WGS) entry which is preliminary data.</text>
</comment>
<protein>
    <submittedName>
        <fullName evidence="1">Uncharacterized protein</fullName>
    </submittedName>
</protein>
<reference evidence="1 2" key="1">
    <citation type="submission" date="2023-02" db="EMBL/GenBank/DDBJ databases">
        <title>LHISI_Scaffold_Assembly.</title>
        <authorList>
            <person name="Stuart O.P."/>
            <person name="Cleave R."/>
            <person name="Magrath M.J.L."/>
            <person name="Mikheyev A.S."/>
        </authorList>
    </citation>
    <scope>NUCLEOTIDE SEQUENCE [LARGE SCALE GENOMIC DNA]</scope>
    <source>
        <strain evidence="1">Daus_M_001</strain>
        <tissue evidence="1">Leg muscle</tissue>
    </source>
</reference>
<accession>A0ABQ9GT00</accession>
<gene>
    <name evidence="1" type="ORF">PR048_023046</name>
</gene>
<evidence type="ECO:0000313" key="1">
    <source>
        <dbReference type="EMBL" id="KAJ8875153.1"/>
    </source>
</evidence>
<dbReference type="Proteomes" id="UP001159363">
    <property type="component" value="Chromosome 8"/>
</dbReference>
<name>A0ABQ9GT00_9NEOP</name>
<keyword evidence="2" id="KW-1185">Reference proteome</keyword>
<organism evidence="1 2">
    <name type="scientific">Dryococelus australis</name>
    <dbReference type="NCBI Taxonomy" id="614101"/>
    <lineage>
        <taxon>Eukaryota</taxon>
        <taxon>Metazoa</taxon>
        <taxon>Ecdysozoa</taxon>
        <taxon>Arthropoda</taxon>
        <taxon>Hexapoda</taxon>
        <taxon>Insecta</taxon>
        <taxon>Pterygota</taxon>
        <taxon>Neoptera</taxon>
        <taxon>Polyneoptera</taxon>
        <taxon>Phasmatodea</taxon>
        <taxon>Verophasmatodea</taxon>
        <taxon>Anareolatae</taxon>
        <taxon>Phasmatidae</taxon>
        <taxon>Eurycanthinae</taxon>
        <taxon>Dryococelus</taxon>
    </lineage>
</organism>
<dbReference type="EMBL" id="JARBHB010000009">
    <property type="protein sequence ID" value="KAJ8875153.1"/>
    <property type="molecule type" value="Genomic_DNA"/>
</dbReference>
<evidence type="ECO:0000313" key="2">
    <source>
        <dbReference type="Proteomes" id="UP001159363"/>
    </source>
</evidence>
<sequence length="484" mass="53900">MQAILNYPAVVLYWYTDLLLVPTYSSEQNSCWWGHGEVVSLLASHQVGIVPGDAVDRRVFSRISCFPSPIIPALFHTHLTSPSSALKTSLLRAAHIFSLTHSCWLRRLMRSHFAVGLVAREQQAHMCQHTSSSALVGTHLLQASRAGEYVAGRPQGDGERRAGILTHRRRRRRGNFLAREAVSDPIHTLQPLVHMVFDPSRRTLAQSSPYNVTPDNQCAANIGIFVHTTLQWAKRRTKRVEDNAFRACRHQRPKDLPTKRKVLTVIRVNFFNVYGATLVERSDCSPPTKANRVQSPAGSLLISASGNRAGRCRWSAVFLGSSLFPHAVFIPALLHPHLASPSSAFKTPLLRAAQIFSMQAWDWVANGRGGAVVNHWNRFREVPGSIPGPALLISVLPPMTYEPRAQEVQHVTRHSRRTTLPNISLHCGAPDIRQNRFLCRMFTAWTYLGKTPGRRSGVSATPAAATAQRLDAPFFSSEASRRHN</sequence>
<proteinExistence type="predicted"/>